<accession>A0AAV4VRB2</accession>
<sequence>MHYGKREICGRKPIKKMWRLGIRTLFVEPNRKVFGYGFIAFTVQTQPPVQTQKLSVHHPYLYIEQRSFKWKHITTFLPDTRLAFRRSSGREIRALIDWRFAKCDLNIWRQFAWGCVCQATRARFLKYSLRLARRRRSTVPSAE</sequence>
<reference evidence="1 2" key="1">
    <citation type="submission" date="2021-06" db="EMBL/GenBank/DDBJ databases">
        <title>Caerostris extrusa draft genome.</title>
        <authorList>
            <person name="Kono N."/>
            <person name="Arakawa K."/>
        </authorList>
    </citation>
    <scope>NUCLEOTIDE SEQUENCE [LARGE SCALE GENOMIC DNA]</scope>
</reference>
<dbReference type="Proteomes" id="UP001054945">
    <property type="component" value="Unassembled WGS sequence"/>
</dbReference>
<dbReference type="AlphaFoldDB" id="A0AAV4VRB2"/>
<dbReference type="EMBL" id="BPLR01014950">
    <property type="protein sequence ID" value="GIY72474.1"/>
    <property type="molecule type" value="Genomic_DNA"/>
</dbReference>
<organism evidence="1 2">
    <name type="scientific">Caerostris extrusa</name>
    <name type="common">Bark spider</name>
    <name type="synonym">Caerostris bankana</name>
    <dbReference type="NCBI Taxonomy" id="172846"/>
    <lineage>
        <taxon>Eukaryota</taxon>
        <taxon>Metazoa</taxon>
        <taxon>Ecdysozoa</taxon>
        <taxon>Arthropoda</taxon>
        <taxon>Chelicerata</taxon>
        <taxon>Arachnida</taxon>
        <taxon>Araneae</taxon>
        <taxon>Araneomorphae</taxon>
        <taxon>Entelegynae</taxon>
        <taxon>Araneoidea</taxon>
        <taxon>Araneidae</taxon>
        <taxon>Caerostris</taxon>
    </lineage>
</organism>
<name>A0AAV4VRB2_CAEEX</name>
<proteinExistence type="predicted"/>
<comment type="caution">
    <text evidence="1">The sequence shown here is derived from an EMBL/GenBank/DDBJ whole genome shotgun (WGS) entry which is preliminary data.</text>
</comment>
<evidence type="ECO:0000313" key="2">
    <source>
        <dbReference type="Proteomes" id="UP001054945"/>
    </source>
</evidence>
<protein>
    <submittedName>
        <fullName evidence="1">Uncharacterized protein</fullName>
    </submittedName>
</protein>
<keyword evidence="2" id="KW-1185">Reference proteome</keyword>
<evidence type="ECO:0000313" key="1">
    <source>
        <dbReference type="EMBL" id="GIY72474.1"/>
    </source>
</evidence>
<gene>
    <name evidence="1" type="ORF">CEXT_712321</name>
</gene>